<dbReference type="AlphaFoldDB" id="A0A937RK94"/>
<evidence type="ECO:0000313" key="1">
    <source>
        <dbReference type="EMBL" id="MBL7627953.1"/>
    </source>
</evidence>
<keyword evidence="2" id="KW-1185">Reference proteome</keyword>
<sequence length="87" mass="9054">MPGHSPTSSYFSETDAGLTAAELDAARAELACYRVTYREAYAIGVLAAVAEAVAGDRVDQYTRATARRGLALAEVAHEPTGNLPGVA</sequence>
<proteinExistence type="predicted"/>
<name>A0A937RK94_9ACTN</name>
<dbReference type="EMBL" id="JAEACQ010000165">
    <property type="protein sequence ID" value="MBL7627953.1"/>
    <property type="molecule type" value="Genomic_DNA"/>
</dbReference>
<dbReference type="Proteomes" id="UP000604475">
    <property type="component" value="Unassembled WGS sequence"/>
</dbReference>
<gene>
    <name evidence="1" type="ORF">I7412_12355</name>
</gene>
<dbReference type="RefSeq" id="WP_203000228.1">
    <property type="nucleotide sequence ID" value="NZ_JADWYU010000133.1"/>
</dbReference>
<accession>A0A937RK94</accession>
<protein>
    <submittedName>
        <fullName evidence="1">Uncharacterized protein</fullName>
    </submittedName>
</protein>
<reference evidence="1" key="1">
    <citation type="submission" date="2020-12" db="EMBL/GenBank/DDBJ databases">
        <title>Genomic characterization of non-nitrogen-fixing Frankia strains.</title>
        <authorList>
            <person name="Carlos-Shanley C."/>
            <person name="Guerra T."/>
            <person name="Hahn D."/>
        </authorList>
    </citation>
    <scope>NUCLEOTIDE SEQUENCE</scope>
    <source>
        <strain evidence="1">CN6</strain>
    </source>
</reference>
<evidence type="ECO:0000313" key="2">
    <source>
        <dbReference type="Proteomes" id="UP000604475"/>
    </source>
</evidence>
<comment type="caution">
    <text evidence="1">The sequence shown here is derived from an EMBL/GenBank/DDBJ whole genome shotgun (WGS) entry which is preliminary data.</text>
</comment>
<organism evidence="1 2">
    <name type="scientific">Frankia nepalensis</name>
    <dbReference type="NCBI Taxonomy" id="1836974"/>
    <lineage>
        <taxon>Bacteria</taxon>
        <taxon>Bacillati</taxon>
        <taxon>Actinomycetota</taxon>
        <taxon>Actinomycetes</taxon>
        <taxon>Frankiales</taxon>
        <taxon>Frankiaceae</taxon>
        <taxon>Frankia</taxon>
    </lineage>
</organism>